<dbReference type="InterPro" id="IPR038081">
    <property type="entry name" value="CalX-like_sf"/>
</dbReference>
<evidence type="ECO:0000256" key="1">
    <source>
        <dbReference type="SAM" id="SignalP"/>
    </source>
</evidence>
<dbReference type="SUPFAM" id="SSF141072">
    <property type="entry name" value="CalX-like"/>
    <property type="match status" value="1"/>
</dbReference>
<protein>
    <recommendedName>
        <fullName evidence="4">Calx-beta domain-containing protein</fullName>
    </recommendedName>
</protein>
<accession>A0A4R2ED16</accession>
<reference evidence="2 3" key="1">
    <citation type="submission" date="2019-03" db="EMBL/GenBank/DDBJ databases">
        <title>Genomic Encyclopedia of Archaeal and Bacterial Type Strains, Phase II (KMG-II): from individual species to whole genera.</title>
        <authorList>
            <person name="Goeker M."/>
        </authorList>
    </citation>
    <scope>NUCLEOTIDE SEQUENCE [LARGE SCALE GENOMIC DNA]</scope>
    <source>
        <strain evidence="2 3">RL-C</strain>
    </source>
</reference>
<sequence length="510" mass="55824">MKTTKQIFALLLTFAVLAIGCKKEDDDPTTPTVSFEQSSLQVYENQSGEIRVKVNLSEPTQKQVQIPIEVTGTAVAGTNYQIGDTQFVTIDAGALLGEVILQPKISTTSEDYTLTITLKQAAGFIVDPTKNTFTLTILDSQKSNLTKVSFANTNEVITNPLLAEAIEVKVALTELSTKDIVVPITITGATEGVDFTTEGLESGSIRIPANALEASFKVKIKSADIVAEKAVDISISGDTPNYIVDKTKNAAKITLINPEVNFGSSFFTDANLFKFFFLSNGTSTQYDAKTAYNMKGYRWNGTTSAFATASGQPYINKHKTIRNAWDVEVHNWFKKQGWSTSITIPELERWEIQTGDLLNIASCFPANYLAEYAKTTAMIGNGNCFLKFIPTQKDGLKGVVTIPTQDLTVYKAKPEFKWFEYTVVSTKNVYNWYADSRATNGNLAASTNVEPVTIKVENAVGTYDLTTTPATIQIDVTLSSADTNFAPADATVYSKADGKYTIRYKFTPNK</sequence>
<dbReference type="RefSeq" id="WP_131839893.1">
    <property type="nucleotide sequence ID" value="NZ_SLWB01000012.1"/>
</dbReference>
<dbReference type="Gene3D" id="2.60.40.2030">
    <property type="match status" value="1"/>
</dbReference>
<evidence type="ECO:0000313" key="2">
    <source>
        <dbReference type="EMBL" id="TCN64752.1"/>
    </source>
</evidence>
<name>A0A4R2ED16_9BACT</name>
<feature type="chain" id="PRO_5020361821" description="Calx-beta domain-containing protein" evidence="1">
    <location>
        <begin position="19"/>
        <end position="510"/>
    </location>
</feature>
<feature type="signal peptide" evidence="1">
    <location>
        <begin position="1"/>
        <end position="18"/>
    </location>
</feature>
<evidence type="ECO:0008006" key="4">
    <source>
        <dbReference type="Google" id="ProtNLM"/>
    </source>
</evidence>
<organism evidence="2 3">
    <name type="scientific">Acetobacteroides hydrogenigenes</name>
    <dbReference type="NCBI Taxonomy" id="979970"/>
    <lineage>
        <taxon>Bacteria</taxon>
        <taxon>Pseudomonadati</taxon>
        <taxon>Bacteroidota</taxon>
        <taxon>Bacteroidia</taxon>
        <taxon>Bacteroidales</taxon>
        <taxon>Rikenellaceae</taxon>
        <taxon>Acetobacteroides</taxon>
    </lineage>
</organism>
<dbReference type="AlphaFoldDB" id="A0A4R2ED16"/>
<keyword evidence="3" id="KW-1185">Reference proteome</keyword>
<keyword evidence="1" id="KW-0732">Signal</keyword>
<comment type="caution">
    <text evidence="2">The sequence shown here is derived from an EMBL/GenBank/DDBJ whole genome shotgun (WGS) entry which is preliminary data.</text>
</comment>
<dbReference type="OrthoDB" id="9778516at2"/>
<dbReference type="PROSITE" id="PS51257">
    <property type="entry name" value="PROKAR_LIPOPROTEIN"/>
    <property type="match status" value="1"/>
</dbReference>
<dbReference type="Proteomes" id="UP000294830">
    <property type="component" value="Unassembled WGS sequence"/>
</dbReference>
<gene>
    <name evidence="2" type="ORF">CLV25_11279</name>
</gene>
<proteinExistence type="predicted"/>
<evidence type="ECO:0000313" key="3">
    <source>
        <dbReference type="Proteomes" id="UP000294830"/>
    </source>
</evidence>
<dbReference type="EMBL" id="SLWB01000012">
    <property type="protein sequence ID" value="TCN64752.1"/>
    <property type="molecule type" value="Genomic_DNA"/>
</dbReference>